<name>L7EC97_MICAE</name>
<protein>
    <submittedName>
        <fullName evidence="1">Uncharacterized protein</fullName>
    </submittedName>
</protein>
<reference evidence="1 2" key="1">
    <citation type="journal article" date="2013" name="Genome Announc.">
        <title>Whole-Genome Sequence of Microcystis aeruginosa TAIHU98, a Nontoxic Bloom-Forming Strain Isolated from Taihu Lake, China.</title>
        <authorList>
            <person name="Yang C."/>
            <person name="Zhang W."/>
            <person name="Ren M."/>
            <person name="Song L."/>
            <person name="Li T."/>
            <person name="Zhao J."/>
        </authorList>
    </citation>
    <scope>NUCLEOTIDE SEQUENCE [LARGE SCALE GENOMIC DNA]</scope>
    <source>
        <strain evidence="1 2">TAIHU98</strain>
    </source>
</reference>
<dbReference type="RefSeq" id="WP_002733428.1">
    <property type="nucleotide sequence ID" value="NZ_ANKQ01000001.1"/>
</dbReference>
<dbReference type="AlphaFoldDB" id="L7EC97"/>
<dbReference type="PATRIC" id="fig|1134457.3.peg.61"/>
<proteinExistence type="predicted"/>
<sequence>MAAQLSRYADQRVKCDRSDCSDRRSCRVRFLMRDFWERTMHID</sequence>
<comment type="caution">
    <text evidence="1">The sequence shown here is derived from an EMBL/GenBank/DDBJ whole genome shotgun (WGS) entry which is preliminary data.</text>
</comment>
<dbReference type="Proteomes" id="UP000010932">
    <property type="component" value="Unassembled WGS sequence"/>
</dbReference>
<evidence type="ECO:0000313" key="1">
    <source>
        <dbReference type="EMBL" id="ELP56486.1"/>
    </source>
</evidence>
<accession>L7EC97</accession>
<dbReference type="EMBL" id="ANKQ01000001">
    <property type="protein sequence ID" value="ELP56486.1"/>
    <property type="molecule type" value="Genomic_DNA"/>
</dbReference>
<gene>
    <name evidence="1" type="ORF">O53_1092</name>
</gene>
<organism evidence="1 2">
    <name type="scientific">Microcystis aeruginosa TAIHU98</name>
    <dbReference type="NCBI Taxonomy" id="1134457"/>
    <lineage>
        <taxon>Bacteria</taxon>
        <taxon>Bacillati</taxon>
        <taxon>Cyanobacteriota</taxon>
        <taxon>Cyanophyceae</taxon>
        <taxon>Oscillatoriophycideae</taxon>
        <taxon>Chroococcales</taxon>
        <taxon>Microcystaceae</taxon>
        <taxon>Microcystis</taxon>
    </lineage>
</organism>
<evidence type="ECO:0000313" key="2">
    <source>
        <dbReference type="Proteomes" id="UP000010932"/>
    </source>
</evidence>